<dbReference type="GeneID" id="23443496"/>
<dbReference type="EMBL" id="AFWI01000001">
    <property type="protein sequence ID" value="EGU59193.1"/>
    <property type="molecule type" value="Genomic_DNA"/>
</dbReference>
<dbReference type="KEGG" id="vtu:IX91_02065"/>
<feature type="transmembrane region" description="Helical" evidence="1">
    <location>
        <begin position="240"/>
        <end position="260"/>
    </location>
</feature>
<keyword evidence="1" id="KW-0472">Membrane</keyword>
<organism evidence="2 5">
    <name type="scientific">Vibrio tubiashii ATCC 19109</name>
    <dbReference type="NCBI Taxonomy" id="1051646"/>
    <lineage>
        <taxon>Bacteria</taxon>
        <taxon>Pseudomonadati</taxon>
        <taxon>Pseudomonadota</taxon>
        <taxon>Gammaproteobacteria</taxon>
        <taxon>Vibrionales</taxon>
        <taxon>Vibrionaceae</taxon>
        <taxon>Vibrio</taxon>
        <taxon>Vibrio oreintalis group</taxon>
    </lineage>
</organism>
<reference evidence="3" key="1">
    <citation type="submission" date="2011-08" db="EMBL/GenBank/DDBJ databases">
        <authorList>
            <person name="Hoffman M."/>
            <person name="Strain E.A."/>
            <person name="Brown E."/>
            <person name="Allard M.W."/>
        </authorList>
    </citation>
    <scope>NUCLEOTIDE SEQUENCE</scope>
    <source>
        <strain evidence="3">ATCC 19109</strain>
    </source>
</reference>
<evidence type="ECO:0000313" key="2">
    <source>
        <dbReference type="EMBL" id="AIW12998.1"/>
    </source>
</evidence>
<evidence type="ECO:0000256" key="1">
    <source>
        <dbReference type="SAM" id="Phobius"/>
    </source>
</evidence>
<evidence type="ECO:0000313" key="4">
    <source>
        <dbReference type="Proteomes" id="UP000003836"/>
    </source>
</evidence>
<reference evidence="2 5" key="3">
    <citation type="submission" date="2014-08" db="EMBL/GenBank/DDBJ databases">
        <title>First Complete Genome Sequence of the Shellfish Pathogen Vibrio tubiashii.</title>
        <authorList>
            <person name="Richards G.P."/>
            <person name="Needleman D.S."/>
            <person name="Watson M.A."/>
            <person name="Bono J.L."/>
        </authorList>
    </citation>
    <scope>NUCLEOTIDE SEQUENCE [LARGE SCALE GENOMIC DNA]</scope>
    <source>
        <strain evidence="2 5">ATCC 19109</strain>
    </source>
</reference>
<accession>F9SZL3</accession>
<proteinExistence type="predicted"/>
<keyword evidence="4" id="KW-1185">Reference proteome</keyword>
<sequence>MDFNWFLEHLFPILGGFLGGYILLKLQHKTQKIKREISVHCNAIQLFDVHEQAPKELKVILAQPENSKDEKVGRDNEVDGACAHSLKIKNRGNTETDEVFIDISFEPDVEIISFSCDGVGNPEYKMSIEKKDSEPNTLKVYLPYLNDEEVIDVSVLTAGKNAAKEPEITGQGKGVKVSIYRPKIPWVYGLLALSSLTPIQFFWTGFPVQSVDFIVGPLSTNLVERAGGIITQQTTYLATFPLLLSFIYIFVFAFLAYIFAKKAYLSLKF</sequence>
<dbReference type="PATRIC" id="fig|1051646.9.peg.391"/>
<evidence type="ECO:0000313" key="3">
    <source>
        <dbReference type="EMBL" id="EGU59193.1"/>
    </source>
</evidence>
<dbReference type="Proteomes" id="UP000003836">
    <property type="component" value="Unassembled WGS sequence"/>
</dbReference>
<dbReference type="EMBL" id="CP009354">
    <property type="protein sequence ID" value="AIW12998.1"/>
    <property type="molecule type" value="Genomic_DNA"/>
</dbReference>
<evidence type="ECO:0000313" key="5">
    <source>
        <dbReference type="Proteomes" id="UP000030071"/>
    </source>
</evidence>
<dbReference type="STRING" id="1051646.IX91_02065"/>
<dbReference type="RefSeq" id="WP_004742566.1">
    <property type="nucleotide sequence ID" value="NZ_AFWI01000001.1"/>
</dbReference>
<gene>
    <name evidence="2" type="ORF">IX91_02065</name>
    <name evidence="3" type="ORF">VITU9109_25730</name>
</gene>
<dbReference type="Proteomes" id="UP000030071">
    <property type="component" value="Chromosome 1"/>
</dbReference>
<name>F9SZL3_9VIBR</name>
<feature type="transmembrane region" description="Helical" evidence="1">
    <location>
        <begin position="6"/>
        <end position="24"/>
    </location>
</feature>
<protein>
    <submittedName>
        <fullName evidence="2">Uncharacterized protein</fullName>
    </submittedName>
</protein>
<dbReference type="HOGENOM" id="CLU_1034222_0_0_6"/>
<keyword evidence="1" id="KW-0812">Transmembrane</keyword>
<reference evidence="3 4" key="2">
    <citation type="journal article" date="2012" name="Int. J. Syst. Evol. Microbiol.">
        <title>Vibrio caribbeanicus sp. nov., isolated from the marine sponge Scleritoderma cyanea.</title>
        <authorList>
            <person name="Hoffmann M."/>
            <person name="Monday S.R."/>
            <person name="Allard M.W."/>
            <person name="Strain E.A."/>
            <person name="Whittaker P."/>
            <person name="Naum M."/>
            <person name="McCarthy P.J."/>
            <person name="Lopez J.V."/>
            <person name="Fischer M."/>
            <person name="Brown E.W."/>
        </authorList>
    </citation>
    <scope>NUCLEOTIDE SEQUENCE [LARGE SCALE GENOMIC DNA]</scope>
    <source>
        <strain evidence="3 4">ATCC 19109</strain>
    </source>
</reference>
<feature type="transmembrane region" description="Helical" evidence="1">
    <location>
        <begin position="186"/>
        <end position="203"/>
    </location>
</feature>
<keyword evidence="1" id="KW-1133">Transmembrane helix</keyword>
<dbReference type="AlphaFoldDB" id="F9SZL3"/>